<keyword evidence="2" id="KW-1185">Reference proteome</keyword>
<dbReference type="InterPro" id="IPR046584">
    <property type="entry name" value="DUF6642"/>
</dbReference>
<organism evidence="1 2">
    <name type="scientific">Micromonospora olivasterospora</name>
    <dbReference type="NCBI Taxonomy" id="1880"/>
    <lineage>
        <taxon>Bacteria</taxon>
        <taxon>Bacillati</taxon>
        <taxon>Actinomycetota</taxon>
        <taxon>Actinomycetes</taxon>
        <taxon>Micromonosporales</taxon>
        <taxon>Micromonosporaceae</taxon>
        <taxon>Micromonospora</taxon>
    </lineage>
</organism>
<evidence type="ECO:0008006" key="3">
    <source>
        <dbReference type="Google" id="ProtNLM"/>
    </source>
</evidence>
<dbReference type="Proteomes" id="UP000319825">
    <property type="component" value="Unassembled WGS sequence"/>
</dbReference>
<name>A0A562ID39_MICOL</name>
<comment type="caution">
    <text evidence="1">The sequence shown here is derived from an EMBL/GenBank/DDBJ whole genome shotgun (WGS) entry which is preliminary data.</text>
</comment>
<dbReference type="AlphaFoldDB" id="A0A562ID39"/>
<dbReference type="EMBL" id="VLKE01000001">
    <property type="protein sequence ID" value="TWH68645.1"/>
    <property type="molecule type" value="Genomic_DNA"/>
</dbReference>
<proteinExistence type="predicted"/>
<evidence type="ECO:0000313" key="1">
    <source>
        <dbReference type="EMBL" id="TWH68645.1"/>
    </source>
</evidence>
<accession>A0A562ID39</accession>
<sequence length="230" mass="25323">MAGPAGGGNVGVGLGEVGVARGGVFCVEGQWHRDLNERGSVLPTLELLERLGKIRFIHKDAATRDELFYFLDRWLLRQYADYRVGFFAMHGEPSRLRLTDWDSVELADVADLMAGRCEGRRLYFGSCSVLRASDAALREFLDVTGAALVCGFTREVDWVESAAFETVLLDVLANGQRHNAAELRMGSAHWAPLAAYLGFRVIYANGRAWRPAARPRVPAQPTGRAATGQR</sequence>
<evidence type="ECO:0000313" key="2">
    <source>
        <dbReference type="Proteomes" id="UP000319825"/>
    </source>
</evidence>
<dbReference type="Pfam" id="PF20347">
    <property type="entry name" value="DUF6642"/>
    <property type="match status" value="1"/>
</dbReference>
<reference evidence="1 2" key="1">
    <citation type="submission" date="2019-07" db="EMBL/GenBank/DDBJ databases">
        <title>R&amp;d 2014.</title>
        <authorList>
            <person name="Klenk H.-P."/>
        </authorList>
    </citation>
    <scope>NUCLEOTIDE SEQUENCE [LARGE SCALE GENOMIC DNA]</scope>
    <source>
        <strain evidence="1 2">DSM 43868</strain>
    </source>
</reference>
<gene>
    <name evidence="1" type="ORF">JD77_03642</name>
</gene>
<protein>
    <recommendedName>
        <fullName evidence="3">CHAT domain-containing protein</fullName>
    </recommendedName>
</protein>